<name>A0ABD0JZ37_9CAEN</name>
<organism evidence="1 2">
    <name type="scientific">Batillaria attramentaria</name>
    <dbReference type="NCBI Taxonomy" id="370345"/>
    <lineage>
        <taxon>Eukaryota</taxon>
        <taxon>Metazoa</taxon>
        <taxon>Spiralia</taxon>
        <taxon>Lophotrochozoa</taxon>
        <taxon>Mollusca</taxon>
        <taxon>Gastropoda</taxon>
        <taxon>Caenogastropoda</taxon>
        <taxon>Sorbeoconcha</taxon>
        <taxon>Cerithioidea</taxon>
        <taxon>Batillariidae</taxon>
        <taxon>Batillaria</taxon>
    </lineage>
</organism>
<sequence length="122" mass="13899">MEHDARFVIQHVYVFADQSKLAWLRQREDNLPLVQFCLERSVIGSPKKRQLQHTLSNGYTPLTDAGAGVLFCLAGSVLDSPNKRQFLHRVIRFVAWLLPFDGHQKEVGYVGKTLNANLTVEH</sequence>
<evidence type="ECO:0000313" key="2">
    <source>
        <dbReference type="Proteomes" id="UP001519460"/>
    </source>
</evidence>
<dbReference type="Proteomes" id="UP001519460">
    <property type="component" value="Unassembled WGS sequence"/>
</dbReference>
<accession>A0ABD0JZ37</accession>
<keyword evidence="2" id="KW-1185">Reference proteome</keyword>
<dbReference type="AlphaFoldDB" id="A0ABD0JZ37"/>
<protein>
    <submittedName>
        <fullName evidence="1">Uncharacterized protein</fullName>
    </submittedName>
</protein>
<evidence type="ECO:0000313" key="1">
    <source>
        <dbReference type="EMBL" id="KAK7480083.1"/>
    </source>
</evidence>
<reference evidence="1 2" key="1">
    <citation type="journal article" date="2023" name="Sci. Data">
        <title>Genome assembly of the Korean intertidal mud-creeper Batillaria attramentaria.</title>
        <authorList>
            <person name="Patra A.K."/>
            <person name="Ho P.T."/>
            <person name="Jun S."/>
            <person name="Lee S.J."/>
            <person name="Kim Y."/>
            <person name="Won Y.J."/>
        </authorList>
    </citation>
    <scope>NUCLEOTIDE SEQUENCE [LARGE SCALE GENOMIC DNA]</scope>
    <source>
        <strain evidence="1">Wonlab-2016</strain>
    </source>
</reference>
<gene>
    <name evidence="1" type="ORF">BaRGS_00028643</name>
</gene>
<comment type="caution">
    <text evidence="1">The sequence shown here is derived from an EMBL/GenBank/DDBJ whole genome shotgun (WGS) entry which is preliminary data.</text>
</comment>
<proteinExistence type="predicted"/>
<dbReference type="EMBL" id="JACVVK020000288">
    <property type="protein sequence ID" value="KAK7480083.1"/>
    <property type="molecule type" value="Genomic_DNA"/>
</dbReference>